<sequence length="68" mass="7660">MAGDYKVTVEELPNGKWACFLHLPGKDQPFDLGKQFKSEDRAELWLNVSEATTAIDMVLAKHRAELAK</sequence>
<accession>A0A1I4ARP4</accession>
<organism evidence="1 2">
    <name type="scientific">Methylocapsa palsarum</name>
    <dbReference type="NCBI Taxonomy" id="1612308"/>
    <lineage>
        <taxon>Bacteria</taxon>
        <taxon>Pseudomonadati</taxon>
        <taxon>Pseudomonadota</taxon>
        <taxon>Alphaproteobacteria</taxon>
        <taxon>Hyphomicrobiales</taxon>
        <taxon>Beijerinckiaceae</taxon>
        <taxon>Methylocapsa</taxon>
    </lineage>
</organism>
<evidence type="ECO:0000313" key="1">
    <source>
        <dbReference type="EMBL" id="SFK58399.1"/>
    </source>
</evidence>
<keyword evidence="2" id="KW-1185">Reference proteome</keyword>
<name>A0A1I4ARP4_9HYPH</name>
<evidence type="ECO:0000313" key="2">
    <source>
        <dbReference type="Proteomes" id="UP000198755"/>
    </source>
</evidence>
<dbReference type="AlphaFoldDB" id="A0A1I4ARP4"/>
<dbReference type="STRING" id="1612308.SAMN05444581_11138"/>
<dbReference type="RefSeq" id="WP_091683075.1">
    <property type="nucleotide sequence ID" value="NZ_FOSN01000011.1"/>
</dbReference>
<protein>
    <submittedName>
        <fullName evidence="1">Uncharacterized protein</fullName>
    </submittedName>
</protein>
<dbReference type="EMBL" id="FOSN01000011">
    <property type="protein sequence ID" value="SFK58399.1"/>
    <property type="molecule type" value="Genomic_DNA"/>
</dbReference>
<proteinExistence type="predicted"/>
<dbReference type="OrthoDB" id="8451534at2"/>
<gene>
    <name evidence="1" type="ORF">SAMN05444581_11138</name>
</gene>
<reference evidence="1 2" key="1">
    <citation type="submission" date="2016-10" db="EMBL/GenBank/DDBJ databases">
        <authorList>
            <person name="de Groot N.N."/>
        </authorList>
    </citation>
    <scope>NUCLEOTIDE SEQUENCE [LARGE SCALE GENOMIC DNA]</scope>
    <source>
        <strain evidence="1 2">NE2</strain>
    </source>
</reference>
<dbReference type="Proteomes" id="UP000198755">
    <property type="component" value="Unassembled WGS sequence"/>
</dbReference>